<sequence>MTTPTSYHVHGAVSAGGHATLSAGNQEIPVDASWAAAEPSGAPGPAELLAGALAACLMKNLERSSALLGFRYRSAEVDVRARRQDVPPLFVELEYEIRLVTDEVERRVDLAHRNLRQFGTVYNTLAAACDVRGRVVVVPATGGPARG</sequence>
<accession>A0A1J5QC51</accession>
<protein>
    <submittedName>
        <fullName evidence="1">OsmC-like protein</fullName>
    </submittedName>
</protein>
<dbReference type="Pfam" id="PF02566">
    <property type="entry name" value="OsmC"/>
    <property type="match status" value="1"/>
</dbReference>
<reference evidence="1" key="1">
    <citation type="submission" date="2016-10" db="EMBL/GenBank/DDBJ databases">
        <title>Sequence of Gallionella enrichment culture.</title>
        <authorList>
            <person name="Poehlein A."/>
            <person name="Muehling M."/>
            <person name="Daniel R."/>
        </authorList>
    </citation>
    <scope>NUCLEOTIDE SEQUENCE</scope>
</reference>
<gene>
    <name evidence="1" type="ORF">GALL_448210</name>
</gene>
<dbReference type="Gene3D" id="3.30.300.20">
    <property type="match status" value="1"/>
</dbReference>
<organism evidence="1">
    <name type="scientific">mine drainage metagenome</name>
    <dbReference type="NCBI Taxonomy" id="410659"/>
    <lineage>
        <taxon>unclassified sequences</taxon>
        <taxon>metagenomes</taxon>
        <taxon>ecological metagenomes</taxon>
    </lineage>
</organism>
<dbReference type="InterPro" id="IPR003718">
    <property type="entry name" value="OsmC/Ohr_fam"/>
</dbReference>
<dbReference type="SUPFAM" id="SSF82784">
    <property type="entry name" value="OsmC-like"/>
    <property type="match status" value="1"/>
</dbReference>
<comment type="caution">
    <text evidence="1">The sequence shown here is derived from an EMBL/GenBank/DDBJ whole genome shotgun (WGS) entry which is preliminary data.</text>
</comment>
<dbReference type="EMBL" id="MLJW01002831">
    <property type="protein sequence ID" value="OIQ73541.1"/>
    <property type="molecule type" value="Genomic_DNA"/>
</dbReference>
<dbReference type="InterPro" id="IPR015946">
    <property type="entry name" value="KH_dom-like_a/b"/>
</dbReference>
<name>A0A1J5QC51_9ZZZZ</name>
<dbReference type="AlphaFoldDB" id="A0A1J5QC51"/>
<dbReference type="InterPro" id="IPR036102">
    <property type="entry name" value="OsmC/Ohrsf"/>
</dbReference>
<proteinExistence type="predicted"/>
<evidence type="ECO:0000313" key="1">
    <source>
        <dbReference type="EMBL" id="OIQ73541.1"/>
    </source>
</evidence>